<evidence type="ECO:0000256" key="11">
    <source>
        <dbReference type="SAM" id="Phobius"/>
    </source>
</evidence>
<evidence type="ECO:0000256" key="8">
    <source>
        <dbReference type="ARBA" id="ARBA00023136"/>
    </source>
</evidence>
<dbReference type="PIRSF" id="PIRSF003097">
    <property type="entry name" value="FtsX"/>
    <property type="match status" value="1"/>
</dbReference>
<evidence type="ECO:0000256" key="5">
    <source>
        <dbReference type="ARBA" id="ARBA00022618"/>
    </source>
</evidence>
<feature type="transmembrane region" description="Helical" evidence="11">
    <location>
        <begin position="224"/>
        <end position="253"/>
    </location>
</feature>
<keyword evidence="8 10" id="KW-0472">Membrane</keyword>
<comment type="caution">
    <text evidence="14">The sequence shown here is derived from an EMBL/GenBank/DDBJ whole genome shotgun (WGS) entry which is preliminary data.</text>
</comment>
<protein>
    <recommendedName>
        <fullName evidence="3 10">Cell division protein FtsX</fullName>
    </recommendedName>
</protein>
<evidence type="ECO:0000256" key="7">
    <source>
        <dbReference type="ARBA" id="ARBA00022989"/>
    </source>
</evidence>
<name>A0A2M7UZC6_9BACT</name>
<keyword evidence="7 11" id="KW-1133">Transmembrane helix</keyword>
<gene>
    <name evidence="14" type="ORF">COX89_02235</name>
</gene>
<organism evidence="14 15">
    <name type="scientific">Candidatus Nealsonbacteria bacterium CG_4_10_14_0_2_um_filter_37_10</name>
    <dbReference type="NCBI Taxonomy" id="1974679"/>
    <lineage>
        <taxon>Bacteria</taxon>
        <taxon>Candidatus Nealsoniibacteriota</taxon>
    </lineage>
</organism>
<comment type="similarity">
    <text evidence="2 10">Belongs to the ABC-4 integral membrane protein family. FtsX subfamily.</text>
</comment>
<reference evidence="15" key="1">
    <citation type="submission" date="2017-09" db="EMBL/GenBank/DDBJ databases">
        <title>Depth-based differentiation of microbial function through sediment-hosted aquifers and enrichment of novel symbionts in the deep terrestrial subsurface.</title>
        <authorList>
            <person name="Probst A.J."/>
            <person name="Ladd B."/>
            <person name="Jarett J.K."/>
            <person name="Geller-Mcgrath D.E."/>
            <person name="Sieber C.M.K."/>
            <person name="Emerson J.B."/>
            <person name="Anantharaman K."/>
            <person name="Thomas B.C."/>
            <person name="Malmstrom R."/>
            <person name="Stieglmeier M."/>
            <person name="Klingl A."/>
            <person name="Woyke T."/>
            <person name="Ryan C.M."/>
            <person name="Banfield J.F."/>
        </authorList>
    </citation>
    <scope>NUCLEOTIDE SEQUENCE [LARGE SCALE GENOMIC DNA]</scope>
</reference>
<keyword evidence="4 10" id="KW-1003">Cell membrane</keyword>
<feature type="transmembrane region" description="Helical" evidence="11">
    <location>
        <begin position="273"/>
        <end position="295"/>
    </location>
</feature>
<dbReference type="InterPro" id="IPR040690">
    <property type="entry name" value="FtsX_ECD"/>
</dbReference>
<feature type="transmembrane region" description="Helical" evidence="11">
    <location>
        <begin position="21"/>
        <end position="43"/>
    </location>
</feature>
<evidence type="ECO:0000256" key="10">
    <source>
        <dbReference type="PIRNR" id="PIRNR003097"/>
    </source>
</evidence>
<dbReference type="GO" id="GO:0005886">
    <property type="term" value="C:plasma membrane"/>
    <property type="evidence" value="ECO:0007669"/>
    <property type="project" value="UniProtKB-SubCell"/>
</dbReference>
<dbReference type="Pfam" id="PF02687">
    <property type="entry name" value="FtsX"/>
    <property type="match status" value="1"/>
</dbReference>
<dbReference type="EMBL" id="PFPC01000062">
    <property type="protein sequence ID" value="PIZ89322.1"/>
    <property type="molecule type" value="Genomic_DNA"/>
</dbReference>
<comment type="subcellular location">
    <subcellularLocation>
        <location evidence="1">Cell membrane</location>
        <topology evidence="1">Multi-pass membrane protein</topology>
    </subcellularLocation>
</comment>
<dbReference type="PANTHER" id="PTHR47755">
    <property type="entry name" value="CELL DIVISION PROTEIN FTSX"/>
    <property type="match status" value="1"/>
</dbReference>
<accession>A0A2M7UZC6</accession>
<dbReference type="InterPro" id="IPR003838">
    <property type="entry name" value="ABC3_permease_C"/>
</dbReference>
<dbReference type="PANTHER" id="PTHR47755:SF1">
    <property type="entry name" value="CELL DIVISION PROTEIN FTSX"/>
    <property type="match status" value="1"/>
</dbReference>
<dbReference type="Pfam" id="PF18075">
    <property type="entry name" value="FtsX_ECD"/>
    <property type="match status" value="1"/>
</dbReference>
<evidence type="ECO:0000256" key="9">
    <source>
        <dbReference type="ARBA" id="ARBA00023306"/>
    </source>
</evidence>
<dbReference type="Gene3D" id="3.30.70.3040">
    <property type="match status" value="1"/>
</dbReference>
<evidence type="ECO:0000256" key="3">
    <source>
        <dbReference type="ARBA" id="ARBA00021907"/>
    </source>
</evidence>
<evidence type="ECO:0000259" key="13">
    <source>
        <dbReference type="Pfam" id="PF18075"/>
    </source>
</evidence>
<evidence type="ECO:0000256" key="1">
    <source>
        <dbReference type="ARBA" id="ARBA00004651"/>
    </source>
</evidence>
<keyword evidence="6 11" id="KW-0812">Transmembrane</keyword>
<evidence type="ECO:0000313" key="14">
    <source>
        <dbReference type="EMBL" id="PIZ89322.1"/>
    </source>
</evidence>
<evidence type="ECO:0000256" key="2">
    <source>
        <dbReference type="ARBA" id="ARBA00007379"/>
    </source>
</evidence>
<dbReference type="InterPro" id="IPR004513">
    <property type="entry name" value="FtsX"/>
</dbReference>
<evidence type="ECO:0000256" key="6">
    <source>
        <dbReference type="ARBA" id="ARBA00022692"/>
    </source>
</evidence>
<evidence type="ECO:0000313" key="15">
    <source>
        <dbReference type="Proteomes" id="UP000231538"/>
    </source>
</evidence>
<dbReference type="GO" id="GO:0051301">
    <property type="term" value="P:cell division"/>
    <property type="evidence" value="ECO:0007669"/>
    <property type="project" value="UniProtKB-KW"/>
</dbReference>
<evidence type="ECO:0000256" key="4">
    <source>
        <dbReference type="ARBA" id="ARBA00022475"/>
    </source>
</evidence>
<proteinExistence type="inferred from homology"/>
<feature type="domain" description="FtsX extracellular" evidence="13">
    <location>
        <begin position="59"/>
        <end position="148"/>
    </location>
</feature>
<keyword evidence="5 10" id="KW-0132">Cell division</keyword>
<keyword evidence="9 10" id="KW-0131">Cell cycle</keyword>
<sequence>MFTSIKRIFKSGWQSFFRDGGLAAATVFILVLAISLATSLFLFRGLSQFLISSLKEKADISVYFKEEVPEIDILEVREELAKVPEVKEIKYVSREKALADFIQRHKDNPVLMASLEKVGRNPFLASLNIMASDVGQYQTIANFFEKLAFENLVEKVNYYQRKPVIERIFSLTSTINQAFLFLSVILAVVAILVTFNTIRLAIYNSGEEIKIQRLVGASNWFIRGPFLVQGAISGILAALICLLVFSLIIWGLSPKIEIFFPGLNIFQFFVSNFWQITLIQFATGILLGVISSTIATRRYLKV</sequence>
<evidence type="ECO:0000259" key="12">
    <source>
        <dbReference type="Pfam" id="PF02687"/>
    </source>
</evidence>
<feature type="transmembrane region" description="Helical" evidence="11">
    <location>
        <begin position="178"/>
        <end position="203"/>
    </location>
</feature>
<feature type="domain" description="ABC3 transporter permease C-terminal" evidence="12">
    <location>
        <begin position="181"/>
        <end position="301"/>
    </location>
</feature>
<dbReference type="AlphaFoldDB" id="A0A2M7UZC6"/>
<dbReference type="Proteomes" id="UP000231538">
    <property type="component" value="Unassembled WGS sequence"/>
</dbReference>